<name>A0A9X3TNN1_9BACL</name>
<keyword evidence="3" id="KW-0813">Transport</keyword>
<evidence type="ECO:0000256" key="7">
    <source>
        <dbReference type="ARBA" id="ARBA00023136"/>
    </source>
</evidence>
<evidence type="ECO:0000256" key="4">
    <source>
        <dbReference type="ARBA" id="ARBA00022544"/>
    </source>
</evidence>
<feature type="transmembrane region" description="Helical" evidence="8">
    <location>
        <begin position="187"/>
        <end position="208"/>
    </location>
</feature>
<evidence type="ECO:0000256" key="2">
    <source>
        <dbReference type="ARBA" id="ARBA00007998"/>
    </source>
</evidence>
<feature type="transmembrane region" description="Helical" evidence="8">
    <location>
        <begin position="220"/>
        <end position="242"/>
    </location>
</feature>
<dbReference type="Proteomes" id="UP001151071">
    <property type="component" value="Unassembled WGS sequence"/>
</dbReference>
<evidence type="ECO:0000256" key="8">
    <source>
        <dbReference type="SAM" id="Phobius"/>
    </source>
</evidence>
<organism evidence="9 10">
    <name type="scientific">Brevibacillus thermoruber</name>
    <dbReference type="NCBI Taxonomy" id="33942"/>
    <lineage>
        <taxon>Bacteria</taxon>
        <taxon>Bacillati</taxon>
        <taxon>Bacillota</taxon>
        <taxon>Bacilli</taxon>
        <taxon>Bacillales</taxon>
        <taxon>Paenibacillaceae</taxon>
        <taxon>Brevibacillus</taxon>
    </lineage>
</organism>
<keyword evidence="5 8" id="KW-0812">Transmembrane</keyword>
<dbReference type="Pfam" id="PF03845">
    <property type="entry name" value="Spore_permease"/>
    <property type="match status" value="1"/>
</dbReference>
<keyword evidence="6 8" id="KW-1133">Transmembrane helix</keyword>
<proteinExistence type="inferred from homology"/>
<evidence type="ECO:0000256" key="3">
    <source>
        <dbReference type="ARBA" id="ARBA00022448"/>
    </source>
</evidence>
<feature type="transmembrane region" description="Helical" evidence="8">
    <location>
        <begin position="42"/>
        <end position="61"/>
    </location>
</feature>
<comment type="caution">
    <text evidence="9">The sequence shown here is derived from an EMBL/GenBank/DDBJ whole genome shotgun (WGS) entry which is preliminary data.</text>
</comment>
<reference evidence="9" key="1">
    <citation type="submission" date="2022-12" db="EMBL/GenBank/DDBJ databases">
        <title>Draft genome sequence of the thermophilic strain Brevibacillus thermoruber HT42, isolated from Los Humeros, Puebla, Mexico, with biotechnological potential.</title>
        <authorList>
            <person name="Lara Sanchez J."/>
            <person name="Solis Palacios R."/>
            <person name="Bustos Baena A.S."/>
            <person name="Ruz Baez A.E."/>
            <person name="Espinosa Luna G."/>
            <person name="Oliart Ros R.M."/>
        </authorList>
    </citation>
    <scope>NUCLEOTIDE SEQUENCE</scope>
    <source>
        <strain evidence="9">HT42</strain>
    </source>
</reference>
<keyword evidence="4" id="KW-0309">Germination</keyword>
<dbReference type="EMBL" id="JAPYYP010000004">
    <property type="protein sequence ID" value="MDA5107842.1"/>
    <property type="molecule type" value="Genomic_DNA"/>
</dbReference>
<dbReference type="PANTHER" id="PTHR34975">
    <property type="entry name" value="SPORE GERMINATION PROTEIN A2"/>
    <property type="match status" value="1"/>
</dbReference>
<dbReference type="PANTHER" id="PTHR34975:SF2">
    <property type="entry name" value="SPORE GERMINATION PROTEIN A2"/>
    <property type="match status" value="1"/>
</dbReference>
<comment type="subcellular location">
    <subcellularLocation>
        <location evidence="1">Membrane</location>
        <topology evidence="1">Multi-pass membrane protein</topology>
    </subcellularLocation>
</comment>
<feature type="transmembrane region" description="Helical" evidence="8">
    <location>
        <begin position="16"/>
        <end position="36"/>
    </location>
</feature>
<feature type="transmembrane region" description="Helical" evidence="8">
    <location>
        <begin position="344"/>
        <end position="363"/>
    </location>
</feature>
<sequence length="377" mass="43385">MKSSSLFAHDKPLQPWMWAVLVNRMQVGYFMLILPNVLVQPYMVWIILLAGCLALLNLWVIGKGLEASYQQHETEGWRPFMGSVWMRVLMVPCLVIMLLKLTIVVKGYVGIVHQILFPSVNTGTFIVLMMFAGYYLAKHGMWTVLRFGVIAFLMSAWILVLYGYFLLPPEANYSHLYPIIPLQWPSHWLESLLFVWAAFAGPEYFVVLGPWTGGKPLTKYFLAGHVVSLFEYVYFFFVPLLFFGSPYLKTVDIALIQLVRYIQLPFFERVEMIVVPAYMAPVVLVIALLMLYVYGALRILLKRIRKPPHAGGLFMVFLAVGGYLLIVDRWLWTSEIQRRMWEQLQMVVGGASFALTPALFLVLHAMQSRRRKSEKAQ</sequence>
<dbReference type="AlphaFoldDB" id="A0A9X3TNN1"/>
<dbReference type="RefSeq" id="WP_271139654.1">
    <property type="nucleotide sequence ID" value="NZ_JAPYYP010000004.1"/>
</dbReference>
<evidence type="ECO:0000256" key="5">
    <source>
        <dbReference type="ARBA" id="ARBA00022692"/>
    </source>
</evidence>
<comment type="similarity">
    <text evidence="2">Belongs to the amino acid-polyamine-organocation (APC) superfamily. Spore germination protein (SGP) (TC 2.A.3.9) family.</text>
</comment>
<gene>
    <name evidence="9" type="ORF">O3V59_05695</name>
</gene>
<feature type="transmembrane region" description="Helical" evidence="8">
    <location>
        <begin position="115"/>
        <end position="137"/>
    </location>
</feature>
<evidence type="ECO:0000256" key="6">
    <source>
        <dbReference type="ARBA" id="ARBA00022989"/>
    </source>
</evidence>
<keyword evidence="7 8" id="KW-0472">Membrane</keyword>
<accession>A0A9X3TNN1</accession>
<evidence type="ECO:0000313" key="9">
    <source>
        <dbReference type="EMBL" id="MDA5107842.1"/>
    </source>
</evidence>
<keyword evidence="10" id="KW-1185">Reference proteome</keyword>
<feature type="transmembrane region" description="Helical" evidence="8">
    <location>
        <begin position="88"/>
        <end position="109"/>
    </location>
</feature>
<dbReference type="InterPro" id="IPR004761">
    <property type="entry name" value="Spore_GerAB"/>
</dbReference>
<dbReference type="GO" id="GO:0009847">
    <property type="term" value="P:spore germination"/>
    <property type="evidence" value="ECO:0007669"/>
    <property type="project" value="InterPro"/>
</dbReference>
<feature type="transmembrane region" description="Helical" evidence="8">
    <location>
        <begin position="144"/>
        <end position="167"/>
    </location>
</feature>
<feature type="transmembrane region" description="Helical" evidence="8">
    <location>
        <begin position="313"/>
        <end position="332"/>
    </location>
</feature>
<evidence type="ECO:0000256" key="1">
    <source>
        <dbReference type="ARBA" id="ARBA00004141"/>
    </source>
</evidence>
<feature type="transmembrane region" description="Helical" evidence="8">
    <location>
        <begin position="278"/>
        <end position="301"/>
    </location>
</feature>
<evidence type="ECO:0000313" key="10">
    <source>
        <dbReference type="Proteomes" id="UP001151071"/>
    </source>
</evidence>
<dbReference type="GO" id="GO:0016020">
    <property type="term" value="C:membrane"/>
    <property type="evidence" value="ECO:0007669"/>
    <property type="project" value="UniProtKB-SubCell"/>
</dbReference>
<protein>
    <submittedName>
        <fullName evidence="9">GerAB/ArcD/ProY family transporter</fullName>
    </submittedName>
</protein>